<keyword evidence="1" id="KW-0646">Protease inhibitor</keyword>
<dbReference type="GO" id="GO:0004869">
    <property type="term" value="F:cysteine-type endopeptidase inhibitor activity"/>
    <property type="evidence" value="ECO:0007669"/>
    <property type="project" value="UniProtKB-KW"/>
</dbReference>
<keyword evidence="2" id="KW-0789">Thiol protease inhibitor</keyword>
<reference evidence="4" key="1">
    <citation type="submission" date="2020-05" db="EMBL/GenBank/DDBJ databases">
        <authorList>
            <person name="Chiriac C."/>
            <person name="Salcher M."/>
            <person name="Ghai R."/>
            <person name="Kavagutti S V."/>
        </authorList>
    </citation>
    <scope>NUCLEOTIDE SEQUENCE</scope>
</reference>
<dbReference type="AlphaFoldDB" id="A0A6J6GEG6"/>
<dbReference type="InterPro" id="IPR036331">
    <property type="entry name" value="Chagasin-like_sf"/>
</dbReference>
<name>A0A6J6GEG6_9ZZZZ</name>
<accession>A0A6J6GEG6</accession>
<dbReference type="Gene3D" id="2.60.40.2020">
    <property type="match status" value="1"/>
</dbReference>
<organism evidence="4">
    <name type="scientific">freshwater metagenome</name>
    <dbReference type="NCBI Taxonomy" id="449393"/>
    <lineage>
        <taxon>unclassified sequences</taxon>
        <taxon>metagenomes</taxon>
        <taxon>ecological metagenomes</taxon>
    </lineage>
</organism>
<evidence type="ECO:0000256" key="2">
    <source>
        <dbReference type="ARBA" id="ARBA00022704"/>
    </source>
</evidence>
<evidence type="ECO:0000256" key="1">
    <source>
        <dbReference type="ARBA" id="ARBA00022690"/>
    </source>
</evidence>
<sequence length="235" mass="23649">MGGTPPGEPATGSRTTGAGGLARSPRSLVAMSTNRNPGTRLGGIVLTAVLAALSVGCGGGADQSVGTDTTTTTVVSVPALDYPHYSDPGLPISIGLSRRFAVVLPSDPASGWHWTSEPVDQALLAPLGSEFRDDPDLLASIPPPTTTTTTVSPFASGPFGTSTTVSAEPAVEGTMPAPLVQVISFAARGLGSTTVSFRYNRIGSADGDSAMTATFTVTIVPDTMLPGTSVPVPLP</sequence>
<evidence type="ECO:0000313" key="4">
    <source>
        <dbReference type="EMBL" id="CAB4599577.1"/>
    </source>
</evidence>
<gene>
    <name evidence="4" type="ORF">UFOPK1835_00294</name>
</gene>
<dbReference type="SUPFAM" id="SSF141066">
    <property type="entry name" value="ICP-like"/>
    <property type="match status" value="1"/>
</dbReference>
<protein>
    <submittedName>
        <fullName evidence="4">Unannotated protein</fullName>
    </submittedName>
</protein>
<dbReference type="EMBL" id="CAEZUP010000007">
    <property type="protein sequence ID" value="CAB4599577.1"/>
    <property type="molecule type" value="Genomic_DNA"/>
</dbReference>
<feature type="region of interest" description="Disordered" evidence="3">
    <location>
        <begin position="1"/>
        <end position="25"/>
    </location>
</feature>
<proteinExistence type="predicted"/>
<evidence type="ECO:0000256" key="3">
    <source>
        <dbReference type="SAM" id="MobiDB-lite"/>
    </source>
</evidence>